<feature type="compositionally biased region" description="Basic and acidic residues" evidence="1">
    <location>
        <begin position="17"/>
        <end position="26"/>
    </location>
</feature>
<dbReference type="Proteomes" id="UP000198908">
    <property type="component" value="Unassembled WGS sequence"/>
</dbReference>
<dbReference type="OrthoDB" id="8852824at2"/>
<name>A0A1G6SP37_9BURK</name>
<feature type="compositionally biased region" description="Basic and acidic residues" evidence="1">
    <location>
        <begin position="40"/>
        <end position="78"/>
    </location>
</feature>
<protein>
    <submittedName>
        <fullName evidence="2">Uncharacterized protein</fullName>
    </submittedName>
</protein>
<sequence length="78" mass="8808">MKQHESPDEDGMNVKRPQHEGSEPLARRHPQAPRSVGRQGHSDRESGIEDTDRWGGDAYQERTKDDSGASPDSREGRR</sequence>
<proteinExistence type="predicted"/>
<dbReference type="STRING" id="416944.SAMN05421548_115141"/>
<evidence type="ECO:0000313" key="2">
    <source>
        <dbReference type="EMBL" id="SDD18421.1"/>
    </source>
</evidence>
<evidence type="ECO:0000313" key="3">
    <source>
        <dbReference type="Proteomes" id="UP000198908"/>
    </source>
</evidence>
<feature type="region of interest" description="Disordered" evidence="1">
    <location>
        <begin position="1"/>
        <end position="78"/>
    </location>
</feature>
<evidence type="ECO:0000256" key="1">
    <source>
        <dbReference type="SAM" id="MobiDB-lite"/>
    </source>
</evidence>
<dbReference type="EMBL" id="FMYQ01000015">
    <property type="protein sequence ID" value="SDD18421.1"/>
    <property type="molecule type" value="Genomic_DNA"/>
</dbReference>
<gene>
    <name evidence="2" type="ORF">SAMN05421548_115141</name>
</gene>
<reference evidence="3" key="1">
    <citation type="submission" date="2016-09" db="EMBL/GenBank/DDBJ databases">
        <authorList>
            <person name="Varghese N."/>
            <person name="Submissions S."/>
        </authorList>
    </citation>
    <scope>NUCLEOTIDE SEQUENCE [LARGE SCALE GENOMIC DNA]</scope>
    <source>
        <strain evidence="3">TNe-862</strain>
    </source>
</reference>
<dbReference type="RefSeq" id="WP_091998904.1">
    <property type="nucleotide sequence ID" value="NZ_FMYQ01000015.1"/>
</dbReference>
<accession>A0A1G6SP37</accession>
<keyword evidence="3" id="KW-1185">Reference proteome</keyword>
<organism evidence="2 3">
    <name type="scientific">Paraburkholderia lycopersici</name>
    <dbReference type="NCBI Taxonomy" id="416944"/>
    <lineage>
        <taxon>Bacteria</taxon>
        <taxon>Pseudomonadati</taxon>
        <taxon>Pseudomonadota</taxon>
        <taxon>Betaproteobacteria</taxon>
        <taxon>Burkholderiales</taxon>
        <taxon>Burkholderiaceae</taxon>
        <taxon>Paraburkholderia</taxon>
    </lineage>
</organism>
<dbReference type="AlphaFoldDB" id="A0A1G6SP37"/>